<evidence type="ECO:0000313" key="1">
    <source>
        <dbReference type="EMBL" id="CAG5086469.1"/>
    </source>
</evidence>
<name>A0ABM8V4D6_THEXY</name>
<organism evidence="1 2">
    <name type="scientific">Thermobacillus xylanilyticus</name>
    <dbReference type="NCBI Taxonomy" id="76633"/>
    <lineage>
        <taxon>Bacteria</taxon>
        <taxon>Bacillati</taxon>
        <taxon>Bacillota</taxon>
        <taxon>Bacilli</taxon>
        <taxon>Bacillales</taxon>
        <taxon>Paenibacillaceae</taxon>
        <taxon>Thermobacillus</taxon>
    </lineage>
</organism>
<dbReference type="Proteomes" id="UP000681526">
    <property type="component" value="Unassembled WGS sequence"/>
</dbReference>
<comment type="caution">
    <text evidence="1">The sequence shown here is derived from an EMBL/GenBank/DDBJ whole genome shotgun (WGS) entry which is preliminary data.</text>
</comment>
<proteinExistence type="predicted"/>
<dbReference type="EMBL" id="CAJRAY010000043">
    <property type="protein sequence ID" value="CAG5086469.1"/>
    <property type="molecule type" value="Genomic_DNA"/>
</dbReference>
<sequence length="42" mass="4604">MRALDGRRNAWYYDLSAGELTVVLPRPAESVAVTVHMAENGS</sequence>
<protein>
    <submittedName>
        <fullName evidence="1">Uncharacterized protein</fullName>
    </submittedName>
</protein>
<accession>A0ABM8V4D6</accession>
<reference evidence="1 2" key="1">
    <citation type="submission" date="2021-04" db="EMBL/GenBank/DDBJ databases">
        <authorList>
            <person name="Rakotoarivonina H."/>
        </authorList>
    </citation>
    <scope>NUCLEOTIDE SEQUENCE [LARGE SCALE GENOMIC DNA]</scope>
    <source>
        <strain evidence="1 2">XE</strain>
    </source>
</reference>
<keyword evidence="2" id="KW-1185">Reference proteome</keyword>
<evidence type="ECO:0000313" key="2">
    <source>
        <dbReference type="Proteomes" id="UP000681526"/>
    </source>
</evidence>
<gene>
    <name evidence="1" type="primary">txxe 2071</name>
    <name evidence="1" type="ORF">TXXE_10145</name>
</gene>